<dbReference type="EnsemblPlants" id="Kaladp0079s0056.1.v1.1">
    <property type="protein sequence ID" value="Kaladp0079s0056.1.v1.1"/>
    <property type="gene ID" value="Kaladp0079s0056.v1.1"/>
</dbReference>
<name>A0A7N0UNQ3_KALFE</name>
<dbReference type="Gramene" id="Kaladp0079s0056.1.v1.1">
    <property type="protein sequence ID" value="Kaladp0079s0056.1.v1.1"/>
    <property type="gene ID" value="Kaladp0079s0056.v1.1"/>
</dbReference>
<organism evidence="2 3">
    <name type="scientific">Kalanchoe fedtschenkoi</name>
    <name type="common">Lavender scallops</name>
    <name type="synonym">South American air plant</name>
    <dbReference type="NCBI Taxonomy" id="63787"/>
    <lineage>
        <taxon>Eukaryota</taxon>
        <taxon>Viridiplantae</taxon>
        <taxon>Streptophyta</taxon>
        <taxon>Embryophyta</taxon>
        <taxon>Tracheophyta</taxon>
        <taxon>Spermatophyta</taxon>
        <taxon>Magnoliopsida</taxon>
        <taxon>eudicotyledons</taxon>
        <taxon>Gunneridae</taxon>
        <taxon>Pentapetalae</taxon>
        <taxon>Saxifragales</taxon>
        <taxon>Crassulaceae</taxon>
        <taxon>Kalanchoe</taxon>
    </lineage>
</organism>
<proteinExistence type="predicted"/>
<sequence>MGSRVPAQHYNLRSANTFIESSLHDLNTVDVRPGDISGLDRDAVAEGSLDNDDEGNSVDCMHETFRNEMRLHSVGVEEDHHNGFNNNRSSRDVYDILTVDDVSPIESSRARFLQIIVDNFISEHVIEVVDPDAGYIVQPEQDKAKRKSREVHYEGDPRFALPLMYIANMYEALVNDVNIRLAPLSGIREKTIGVALEAAGGLYRMLAKKFPRKGQCIFKRRELATSVETKTRFPELVVQEEKRVRFVVVNGLGIVEKPSSVPIDDAEWFRRLTGRSEVAISARDYKYYSPRHKFRRAANSMSSIPGMPAYPGADGAALGSAHGFRSPQSEQQSPTKHQMHQFPQPSQFQPIHQNHHQSLIQTAPATHYVQNHHCGPSHLPEISQSHPSQTIPQHISMLTSHAVGRLHVMPTTPAKYCDECGAIYLRDTSKFCSECGFKRLGI</sequence>
<keyword evidence="3" id="KW-1185">Reference proteome</keyword>
<dbReference type="OMA" id="YVLPLMY"/>
<dbReference type="AlphaFoldDB" id="A0A7N0UNQ3"/>
<feature type="compositionally biased region" description="Polar residues" evidence="1">
    <location>
        <begin position="326"/>
        <end position="354"/>
    </location>
</feature>
<evidence type="ECO:0000313" key="3">
    <source>
        <dbReference type="Proteomes" id="UP000594263"/>
    </source>
</evidence>
<reference evidence="2" key="1">
    <citation type="submission" date="2021-01" db="UniProtKB">
        <authorList>
            <consortium name="EnsemblPlants"/>
        </authorList>
    </citation>
    <scope>IDENTIFICATION</scope>
</reference>
<protein>
    <submittedName>
        <fullName evidence="2">Uncharacterized protein</fullName>
    </submittedName>
</protein>
<accession>A0A7N0UNQ3</accession>
<evidence type="ECO:0000256" key="1">
    <source>
        <dbReference type="SAM" id="MobiDB-lite"/>
    </source>
</evidence>
<feature type="region of interest" description="Disordered" evidence="1">
    <location>
        <begin position="315"/>
        <end position="354"/>
    </location>
</feature>
<dbReference type="InterPro" id="IPR026319">
    <property type="entry name" value="ZC2HC1A/B-like"/>
</dbReference>
<evidence type="ECO:0000313" key="2">
    <source>
        <dbReference type="EnsemblPlants" id="Kaladp0079s0056.1.v1.1"/>
    </source>
</evidence>
<dbReference type="Proteomes" id="UP000594263">
    <property type="component" value="Unplaced"/>
</dbReference>
<dbReference type="PANTHER" id="PTHR13555:SF36">
    <property type="entry name" value="ZINC FINGER C2HC DOMAIN-CONTAINING PROTEIN 1B"/>
    <property type="match status" value="1"/>
</dbReference>
<dbReference type="PANTHER" id="PTHR13555">
    <property type="entry name" value="C2H2 ZINC FINGER CGI-62-RELATED"/>
    <property type="match status" value="1"/>
</dbReference>